<evidence type="ECO:0000256" key="1">
    <source>
        <dbReference type="SAM" id="MobiDB-lite"/>
    </source>
</evidence>
<accession>A0A2R6X8Q7</accession>
<feature type="region of interest" description="Disordered" evidence="1">
    <location>
        <begin position="1"/>
        <end position="111"/>
    </location>
</feature>
<evidence type="ECO:0000313" key="2">
    <source>
        <dbReference type="EMBL" id="PTQ42469.1"/>
    </source>
</evidence>
<feature type="compositionally biased region" description="Basic residues" evidence="1">
    <location>
        <begin position="78"/>
        <end position="94"/>
    </location>
</feature>
<sequence>MSPQSFAFTKSRLARANHVERSESEGRVKRAEGSCSPERCAVAFTRNYALSNNSEGKGKRQTSTSHRRPPCDDDRRRSSIHRTDKKRRHARPSRAHGSNLHTAGSDGAPTVRGRLTASLADRRLYFLQSESGLPALSPCTLHSLSRSLLVALALARITFASFE</sequence>
<name>A0A2R6X8Q7_MARPO</name>
<reference evidence="3" key="1">
    <citation type="journal article" date="2017" name="Cell">
        <title>Insights into land plant evolution garnered from the Marchantia polymorpha genome.</title>
        <authorList>
            <person name="Bowman J.L."/>
            <person name="Kohchi T."/>
            <person name="Yamato K.T."/>
            <person name="Jenkins J."/>
            <person name="Shu S."/>
            <person name="Ishizaki K."/>
            <person name="Yamaoka S."/>
            <person name="Nishihama R."/>
            <person name="Nakamura Y."/>
            <person name="Berger F."/>
            <person name="Adam C."/>
            <person name="Aki S.S."/>
            <person name="Althoff F."/>
            <person name="Araki T."/>
            <person name="Arteaga-Vazquez M.A."/>
            <person name="Balasubrmanian S."/>
            <person name="Barry K."/>
            <person name="Bauer D."/>
            <person name="Boehm C.R."/>
            <person name="Briginshaw L."/>
            <person name="Caballero-Perez J."/>
            <person name="Catarino B."/>
            <person name="Chen F."/>
            <person name="Chiyoda S."/>
            <person name="Chovatia M."/>
            <person name="Davies K.M."/>
            <person name="Delmans M."/>
            <person name="Demura T."/>
            <person name="Dierschke T."/>
            <person name="Dolan L."/>
            <person name="Dorantes-Acosta A.E."/>
            <person name="Eklund D.M."/>
            <person name="Florent S.N."/>
            <person name="Flores-Sandoval E."/>
            <person name="Fujiyama A."/>
            <person name="Fukuzawa H."/>
            <person name="Galik B."/>
            <person name="Grimanelli D."/>
            <person name="Grimwood J."/>
            <person name="Grossniklaus U."/>
            <person name="Hamada T."/>
            <person name="Haseloff J."/>
            <person name="Hetherington A.J."/>
            <person name="Higo A."/>
            <person name="Hirakawa Y."/>
            <person name="Hundley H.N."/>
            <person name="Ikeda Y."/>
            <person name="Inoue K."/>
            <person name="Inoue S.I."/>
            <person name="Ishida S."/>
            <person name="Jia Q."/>
            <person name="Kakita M."/>
            <person name="Kanazawa T."/>
            <person name="Kawai Y."/>
            <person name="Kawashima T."/>
            <person name="Kennedy M."/>
            <person name="Kinose K."/>
            <person name="Kinoshita T."/>
            <person name="Kohara Y."/>
            <person name="Koide E."/>
            <person name="Komatsu K."/>
            <person name="Kopischke S."/>
            <person name="Kubo M."/>
            <person name="Kyozuka J."/>
            <person name="Lagercrantz U."/>
            <person name="Lin S.S."/>
            <person name="Lindquist E."/>
            <person name="Lipzen A.M."/>
            <person name="Lu C.W."/>
            <person name="De Luna E."/>
            <person name="Martienssen R.A."/>
            <person name="Minamino N."/>
            <person name="Mizutani M."/>
            <person name="Mizutani M."/>
            <person name="Mochizuki N."/>
            <person name="Monte I."/>
            <person name="Mosher R."/>
            <person name="Nagasaki H."/>
            <person name="Nakagami H."/>
            <person name="Naramoto S."/>
            <person name="Nishitani K."/>
            <person name="Ohtani M."/>
            <person name="Okamoto T."/>
            <person name="Okumura M."/>
            <person name="Phillips J."/>
            <person name="Pollak B."/>
            <person name="Reinders A."/>
            <person name="Rovekamp M."/>
            <person name="Sano R."/>
            <person name="Sawa S."/>
            <person name="Schmid M.W."/>
            <person name="Shirakawa M."/>
            <person name="Solano R."/>
            <person name="Spunde A."/>
            <person name="Suetsugu N."/>
            <person name="Sugano S."/>
            <person name="Sugiyama A."/>
            <person name="Sun R."/>
            <person name="Suzuki Y."/>
            <person name="Takenaka M."/>
            <person name="Takezawa D."/>
            <person name="Tomogane H."/>
            <person name="Tsuzuki M."/>
            <person name="Ueda T."/>
            <person name="Umeda M."/>
            <person name="Ward J.M."/>
            <person name="Watanabe Y."/>
            <person name="Yazaki K."/>
            <person name="Yokoyama R."/>
            <person name="Yoshitake Y."/>
            <person name="Yotsui I."/>
            <person name="Zachgo S."/>
            <person name="Schmutz J."/>
        </authorList>
    </citation>
    <scope>NUCLEOTIDE SEQUENCE [LARGE SCALE GENOMIC DNA]</scope>
    <source>
        <strain evidence="3">Tak-1</strain>
    </source>
</reference>
<evidence type="ECO:0000313" key="3">
    <source>
        <dbReference type="Proteomes" id="UP000244005"/>
    </source>
</evidence>
<dbReference type="Proteomes" id="UP000244005">
    <property type="component" value="Unassembled WGS sequence"/>
</dbReference>
<dbReference type="EMBL" id="KZ772701">
    <property type="protein sequence ID" value="PTQ42469.1"/>
    <property type="molecule type" value="Genomic_DNA"/>
</dbReference>
<keyword evidence="3" id="KW-1185">Reference proteome</keyword>
<organism evidence="2 3">
    <name type="scientific">Marchantia polymorpha</name>
    <name type="common">Common liverwort</name>
    <name type="synonym">Marchantia aquatica</name>
    <dbReference type="NCBI Taxonomy" id="3197"/>
    <lineage>
        <taxon>Eukaryota</taxon>
        <taxon>Viridiplantae</taxon>
        <taxon>Streptophyta</taxon>
        <taxon>Embryophyta</taxon>
        <taxon>Marchantiophyta</taxon>
        <taxon>Marchantiopsida</taxon>
        <taxon>Marchantiidae</taxon>
        <taxon>Marchantiales</taxon>
        <taxon>Marchantiaceae</taxon>
        <taxon>Marchantia</taxon>
    </lineage>
</organism>
<dbReference type="AlphaFoldDB" id="A0A2R6X8Q7"/>
<protein>
    <submittedName>
        <fullName evidence="2">Uncharacterized protein</fullName>
    </submittedName>
</protein>
<proteinExistence type="predicted"/>
<feature type="compositionally biased region" description="Basic and acidic residues" evidence="1">
    <location>
        <begin position="17"/>
        <end position="32"/>
    </location>
</feature>
<gene>
    <name evidence="2" type="ORF">MARPO_0029s0014</name>
</gene>